<accession>A0ABD2MZ64</accession>
<keyword evidence="2" id="KW-1185">Reference proteome</keyword>
<dbReference type="AlphaFoldDB" id="A0ABD2MZ64"/>
<dbReference type="Proteomes" id="UP001516400">
    <property type="component" value="Unassembled WGS sequence"/>
</dbReference>
<sequence length="268" mass="31170">MTEIPVLLTRSYTNLLRNNHRTFLSFPWGKRNKEKCKKSCGKEGKSLFFEMFKDDYTDLPPELKKLCDMKEAGEYHHPYPDVSYMPGIQYETCGSAILLQEDRNLPEPEIRKKDKELKRLEKIEAHPTLKHELGDPLPPFTSVEQRLIDLNDRKLHPLYMKMQTIPKRIILNCEPPKNFAFSKSPVIPKQIHLDRNLLEKKNILVDLKRIEPPKEVIQVGMEQKLKHLAQLRELSMDKAVPVPLDCPKHGKVDEHSSSAVNICKLMKT</sequence>
<gene>
    <name evidence="1" type="ORF">HHI36_022225</name>
</gene>
<protein>
    <submittedName>
        <fullName evidence="1">Uncharacterized protein</fullName>
    </submittedName>
</protein>
<dbReference type="EMBL" id="JABFTP020000042">
    <property type="protein sequence ID" value="KAL3271755.1"/>
    <property type="molecule type" value="Genomic_DNA"/>
</dbReference>
<evidence type="ECO:0000313" key="2">
    <source>
        <dbReference type="Proteomes" id="UP001516400"/>
    </source>
</evidence>
<organism evidence="1 2">
    <name type="scientific">Cryptolaemus montrouzieri</name>
    <dbReference type="NCBI Taxonomy" id="559131"/>
    <lineage>
        <taxon>Eukaryota</taxon>
        <taxon>Metazoa</taxon>
        <taxon>Ecdysozoa</taxon>
        <taxon>Arthropoda</taxon>
        <taxon>Hexapoda</taxon>
        <taxon>Insecta</taxon>
        <taxon>Pterygota</taxon>
        <taxon>Neoptera</taxon>
        <taxon>Endopterygota</taxon>
        <taxon>Coleoptera</taxon>
        <taxon>Polyphaga</taxon>
        <taxon>Cucujiformia</taxon>
        <taxon>Coccinelloidea</taxon>
        <taxon>Coccinellidae</taxon>
        <taxon>Scymninae</taxon>
        <taxon>Scymnini</taxon>
        <taxon>Cryptolaemus</taxon>
    </lineage>
</organism>
<name>A0ABD2MZ64_9CUCU</name>
<reference evidence="1 2" key="1">
    <citation type="journal article" date="2021" name="BMC Biol.">
        <title>Horizontally acquired antibacterial genes associated with adaptive radiation of ladybird beetles.</title>
        <authorList>
            <person name="Li H.S."/>
            <person name="Tang X.F."/>
            <person name="Huang Y.H."/>
            <person name="Xu Z.Y."/>
            <person name="Chen M.L."/>
            <person name="Du X.Y."/>
            <person name="Qiu B.Y."/>
            <person name="Chen P.T."/>
            <person name="Zhang W."/>
            <person name="Slipinski A."/>
            <person name="Escalona H.E."/>
            <person name="Waterhouse R.M."/>
            <person name="Zwick A."/>
            <person name="Pang H."/>
        </authorList>
    </citation>
    <scope>NUCLEOTIDE SEQUENCE [LARGE SCALE GENOMIC DNA]</scope>
    <source>
        <strain evidence="1">SYSU2018</strain>
    </source>
</reference>
<evidence type="ECO:0000313" key="1">
    <source>
        <dbReference type="EMBL" id="KAL3271755.1"/>
    </source>
</evidence>
<proteinExistence type="predicted"/>
<comment type="caution">
    <text evidence="1">The sequence shown here is derived from an EMBL/GenBank/DDBJ whole genome shotgun (WGS) entry which is preliminary data.</text>
</comment>